<dbReference type="EMBL" id="JAHESD010000002">
    <property type="protein sequence ID" value="MBT1701891.1"/>
    <property type="molecule type" value="Genomic_DNA"/>
</dbReference>
<evidence type="ECO:0000313" key="2">
    <source>
        <dbReference type="Proteomes" id="UP000772618"/>
    </source>
</evidence>
<dbReference type="Gene3D" id="1.20.1600.10">
    <property type="entry name" value="Outer membrane efflux proteins (OEP)"/>
    <property type="match status" value="1"/>
</dbReference>
<name>A0ABS5VLA5_9BACT</name>
<reference evidence="1 2" key="1">
    <citation type="submission" date="2021-05" db="EMBL/GenBank/DDBJ databases">
        <title>A Polyphasic approach of four new species of the genus Ohtaekwangia: Ohtaekwangia histidinii sp. nov., Ohtaekwangia cretensis sp. nov., Ohtaekwangia indiensis sp. nov., Ohtaekwangia reichenbachii sp. nov. from diverse environment.</title>
        <authorList>
            <person name="Octaviana S."/>
        </authorList>
    </citation>
    <scope>NUCLEOTIDE SEQUENCE [LARGE SCALE GENOMIC DNA]</scope>
    <source>
        <strain evidence="1 2">PWU20</strain>
    </source>
</reference>
<sequence length="415" mass="47917">MVVLRIFSLLLISYATLYGQDTLRVTLPEADSLLITRNLSLIAFHYEIDKAEAGRIQARLFNNPELSTEWNLYNPSAPKWFDVGNRGQKIVGLQQIFRIAGQRNTAIKLAEEEKRMTQSQYKELVRSLRYELHVSFYRYHFLRKAIANINSQLVLLKNLTDVYGDQYKKGNVSLQELTRLNTTYFTINNQVNDIRRETMQLQSTLKILLAEERVVLPMASDDVSYPLPAINEQDLVNRALDNRPEIKTIQSMETQNELRYRLAKKEAMPDLAAGVLYDQAGSYVNNYTALTVRFNIPIFNRNQGQIQSAKIGIQQSKVLLQSKQQQIRSEVQNAWNVLRLLLDQYNAVSKDFESELNLLSEGLVNNYSKNNISLLEFTDLFESYNTNIIQYNQLKADLNKSYEELTYAVGEDIVQ</sequence>
<dbReference type="SUPFAM" id="SSF56954">
    <property type="entry name" value="Outer membrane efflux proteins (OEP)"/>
    <property type="match status" value="1"/>
</dbReference>
<dbReference type="PANTHER" id="PTHR30203">
    <property type="entry name" value="OUTER MEMBRANE CATION EFFLUX PROTEIN"/>
    <property type="match status" value="1"/>
</dbReference>
<evidence type="ECO:0000313" key="1">
    <source>
        <dbReference type="EMBL" id="MBT1701891.1"/>
    </source>
</evidence>
<keyword evidence="2" id="KW-1185">Reference proteome</keyword>
<accession>A0ABS5VLA5</accession>
<dbReference type="Proteomes" id="UP000772618">
    <property type="component" value="Unassembled WGS sequence"/>
</dbReference>
<dbReference type="PANTHER" id="PTHR30203:SF23">
    <property type="entry name" value="OUTER MEMBRANE EFFLUX PROTEIN"/>
    <property type="match status" value="1"/>
</dbReference>
<protein>
    <submittedName>
        <fullName evidence="1">TolC family protein</fullName>
    </submittedName>
</protein>
<organism evidence="1 2">
    <name type="scientific">Chryseosolibacter indicus</name>
    <dbReference type="NCBI Taxonomy" id="2782351"/>
    <lineage>
        <taxon>Bacteria</taxon>
        <taxon>Pseudomonadati</taxon>
        <taxon>Bacteroidota</taxon>
        <taxon>Cytophagia</taxon>
        <taxon>Cytophagales</taxon>
        <taxon>Chryseotaleaceae</taxon>
        <taxon>Chryseosolibacter</taxon>
    </lineage>
</organism>
<proteinExistence type="predicted"/>
<gene>
    <name evidence="1" type="ORF">KK060_01290</name>
</gene>
<dbReference type="InterPro" id="IPR010131">
    <property type="entry name" value="MdtP/NodT-like"/>
</dbReference>
<comment type="caution">
    <text evidence="1">The sequence shown here is derived from an EMBL/GenBank/DDBJ whole genome shotgun (WGS) entry which is preliminary data.</text>
</comment>
<dbReference type="RefSeq" id="WP_254151587.1">
    <property type="nucleotide sequence ID" value="NZ_JAHESD010000002.1"/>
</dbReference>